<name>A0A8S5UMC8_9CAUD</name>
<organism evidence="1">
    <name type="scientific">Myoviridae sp. ctCo31</name>
    <dbReference type="NCBI Taxonomy" id="2825053"/>
    <lineage>
        <taxon>Viruses</taxon>
        <taxon>Duplodnaviria</taxon>
        <taxon>Heunggongvirae</taxon>
        <taxon>Uroviricota</taxon>
        <taxon>Caudoviricetes</taxon>
    </lineage>
</organism>
<dbReference type="EMBL" id="BK016109">
    <property type="protein sequence ID" value="DAF95637.1"/>
    <property type="molecule type" value="Genomic_DNA"/>
</dbReference>
<sequence>MKTTRGNSRGGLGSYEAFTNINTKVQTNYN</sequence>
<evidence type="ECO:0000313" key="1">
    <source>
        <dbReference type="EMBL" id="DAF95637.1"/>
    </source>
</evidence>
<protein>
    <submittedName>
        <fullName evidence="1">Uncharacterized protein</fullName>
    </submittedName>
</protein>
<proteinExistence type="predicted"/>
<reference evidence="1" key="1">
    <citation type="journal article" date="2021" name="Proc. Natl. Acad. Sci. U.S.A.">
        <title>A Catalog of Tens of Thousands of Viruses from Human Metagenomes Reveals Hidden Associations with Chronic Diseases.</title>
        <authorList>
            <person name="Tisza M.J."/>
            <person name="Buck C.B."/>
        </authorList>
    </citation>
    <scope>NUCLEOTIDE SEQUENCE</scope>
    <source>
        <strain evidence="1">CtCo31</strain>
    </source>
</reference>
<accession>A0A8S5UMC8</accession>